<dbReference type="InterPro" id="IPR057336">
    <property type="entry name" value="GerAC_N"/>
</dbReference>
<sequence length="384" mass="44050">MMMKIIWLIGLLGSTLLLAGCWNSKDIQSMAYVTAIGLDYRDGKFVTYAQVLNFSNVAKGESEKVGQVVPNWIGKGEGDTLIESFFNIYKTSQIRVFWGHVKAIICTEEFLNHEDYVKGAYDALNRYREIRYNVLLYGTKERLQDIFVEKSLFNLSPLDTVVYSPARLYAQSSFIQPIYGYKIIAKMNEPTRSAMIPSITLDKGSWHEDNSVKPMLKIDGAYILTHDKVNWLSEKDLMGARWLQRKMSRSPINIPDGPSTVGAMVLINPKVKIKPIMEDSLVKYDIGLSFNAYVEELVKDIPEKMLEDKAAKVIGGQIRNTYNKGLEQQIDVLFLDETLYREYPRKWHELHEKPEDFVLNKDSLNKIDVTVHLIHTGKYKGRTE</sequence>
<organism evidence="10 11">
    <name type="scientific">Paenibacillus thalictri</name>
    <dbReference type="NCBI Taxonomy" id="2527873"/>
    <lineage>
        <taxon>Bacteria</taxon>
        <taxon>Bacillati</taxon>
        <taxon>Bacillota</taxon>
        <taxon>Bacilli</taxon>
        <taxon>Bacillales</taxon>
        <taxon>Paenibacillaceae</taxon>
        <taxon>Paenibacillus</taxon>
    </lineage>
</organism>
<feature type="domain" description="Spore germination protein N-terminal" evidence="9">
    <location>
        <begin position="23"/>
        <end position="200"/>
    </location>
</feature>
<evidence type="ECO:0000256" key="3">
    <source>
        <dbReference type="ARBA" id="ARBA00022544"/>
    </source>
</evidence>
<keyword evidence="7" id="KW-0449">Lipoprotein</keyword>
<dbReference type="GO" id="GO:0009847">
    <property type="term" value="P:spore germination"/>
    <property type="evidence" value="ECO:0007669"/>
    <property type="project" value="InterPro"/>
</dbReference>
<dbReference type="Gene3D" id="3.30.300.210">
    <property type="entry name" value="Nutrient germinant receptor protein C, domain 3"/>
    <property type="match status" value="1"/>
</dbReference>
<dbReference type="OrthoDB" id="2380468at2"/>
<evidence type="ECO:0000256" key="7">
    <source>
        <dbReference type="ARBA" id="ARBA00023288"/>
    </source>
</evidence>
<keyword evidence="6" id="KW-0564">Palmitate</keyword>
<comment type="subcellular location">
    <subcellularLocation>
        <location evidence="1">Membrane</location>
        <topology evidence="1">Lipid-anchor</topology>
    </subcellularLocation>
</comment>
<dbReference type="GO" id="GO:0016020">
    <property type="term" value="C:membrane"/>
    <property type="evidence" value="ECO:0007669"/>
    <property type="project" value="UniProtKB-SubCell"/>
</dbReference>
<dbReference type="PANTHER" id="PTHR35789:SF1">
    <property type="entry name" value="SPORE GERMINATION PROTEIN B3"/>
    <property type="match status" value="1"/>
</dbReference>
<feature type="domain" description="Spore germination GerAC-like C-terminal" evidence="8">
    <location>
        <begin position="220"/>
        <end position="377"/>
    </location>
</feature>
<dbReference type="RefSeq" id="WP_131017756.1">
    <property type="nucleotide sequence ID" value="NZ_SIRE01000031.1"/>
</dbReference>
<evidence type="ECO:0000256" key="1">
    <source>
        <dbReference type="ARBA" id="ARBA00004635"/>
    </source>
</evidence>
<evidence type="ECO:0000256" key="5">
    <source>
        <dbReference type="ARBA" id="ARBA00023136"/>
    </source>
</evidence>
<evidence type="ECO:0000259" key="8">
    <source>
        <dbReference type="Pfam" id="PF05504"/>
    </source>
</evidence>
<evidence type="ECO:0000256" key="6">
    <source>
        <dbReference type="ARBA" id="ARBA00023139"/>
    </source>
</evidence>
<keyword evidence="4" id="KW-0732">Signal</keyword>
<dbReference type="Pfam" id="PF05504">
    <property type="entry name" value="Spore_GerAC"/>
    <property type="match status" value="1"/>
</dbReference>
<dbReference type="NCBIfam" id="TIGR02887">
    <property type="entry name" value="spore_ger_x_C"/>
    <property type="match status" value="1"/>
</dbReference>
<dbReference type="InterPro" id="IPR046953">
    <property type="entry name" value="Spore_GerAC-like_C"/>
</dbReference>
<name>A0A4Q9DHS9_9BACL</name>
<proteinExistence type="inferred from homology"/>
<gene>
    <name evidence="10" type="ORF">EYB31_32775</name>
</gene>
<evidence type="ECO:0000313" key="11">
    <source>
        <dbReference type="Proteomes" id="UP000293142"/>
    </source>
</evidence>
<evidence type="ECO:0000313" key="10">
    <source>
        <dbReference type="EMBL" id="TBL70502.1"/>
    </source>
</evidence>
<dbReference type="EMBL" id="SIRE01000031">
    <property type="protein sequence ID" value="TBL70502.1"/>
    <property type="molecule type" value="Genomic_DNA"/>
</dbReference>
<dbReference type="InterPro" id="IPR038501">
    <property type="entry name" value="Spore_GerAC_C_sf"/>
</dbReference>
<comment type="caution">
    <text evidence="10">The sequence shown here is derived from an EMBL/GenBank/DDBJ whole genome shotgun (WGS) entry which is preliminary data.</text>
</comment>
<dbReference type="Proteomes" id="UP000293142">
    <property type="component" value="Unassembled WGS sequence"/>
</dbReference>
<keyword evidence="5" id="KW-0472">Membrane</keyword>
<evidence type="ECO:0000259" key="9">
    <source>
        <dbReference type="Pfam" id="PF25198"/>
    </source>
</evidence>
<dbReference type="AlphaFoldDB" id="A0A4Q9DHS9"/>
<dbReference type="PROSITE" id="PS51257">
    <property type="entry name" value="PROKAR_LIPOPROTEIN"/>
    <property type="match status" value="1"/>
</dbReference>
<dbReference type="Pfam" id="PF25198">
    <property type="entry name" value="Spore_GerAC_N"/>
    <property type="match status" value="1"/>
</dbReference>
<accession>A0A4Q9DHS9</accession>
<dbReference type="PANTHER" id="PTHR35789">
    <property type="entry name" value="SPORE GERMINATION PROTEIN B3"/>
    <property type="match status" value="1"/>
</dbReference>
<comment type="similarity">
    <text evidence="2">Belongs to the GerABKC lipoprotein family.</text>
</comment>
<keyword evidence="3" id="KW-0309">Germination</keyword>
<reference evidence="10 11" key="1">
    <citation type="submission" date="2019-02" db="EMBL/GenBank/DDBJ databases">
        <title>Paenibacillus sp. nov., isolated from surface-sterilized tissue of Thalictrum simplex L.</title>
        <authorList>
            <person name="Tuo L."/>
        </authorList>
    </citation>
    <scope>NUCLEOTIDE SEQUENCE [LARGE SCALE GENOMIC DNA]</scope>
    <source>
        <strain evidence="10 11">N2SHLJ1</strain>
    </source>
</reference>
<keyword evidence="11" id="KW-1185">Reference proteome</keyword>
<protein>
    <submittedName>
        <fullName evidence="10">Ger(X)C family spore germination protein</fullName>
    </submittedName>
</protein>
<dbReference type="InterPro" id="IPR008844">
    <property type="entry name" value="Spore_GerAC-like"/>
</dbReference>
<evidence type="ECO:0000256" key="2">
    <source>
        <dbReference type="ARBA" id="ARBA00007886"/>
    </source>
</evidence>
<evidence type="ECO:0000256" key="4">
    <source>
        <dbReference type="ARBA" id="ARBA00022729"/>
    </source>
</evidence>